<keyword evidence="2" id="KW-0472">Membrane</keyword>
<accession>W0JTC7</accession>
<dbReference type="AlphaFoldDB" id="W0JTC7"/>
<dbReference type="EMBL" id="CP007055">
    <property type="protein sequence ID" value="AHG00567.1"/>
    <property type="molecule type" value="Genomic_DNA"/>
</dbReference>
<dbReference type="PANTHER" id="PTHR37938:SF1">
    <property type="entry name" value="BLL0215 PROTEIN"/>
    <property type="match status" value="1"/>
</dbReference>
<sequence>MAFGSTPDWFHLSDEHDIVWESRPHPIAMGTGLPVGIIVTLVGIVIVGWSTTTETAVFLAVGFVLAIVGISLVLVRYLGWTNTRYVITTAELYKKHGVVSRDVTQFRLERIQNISLEQDAVGRVLGYGNLTVYTAGSGDPELTFERVPRPEQASSLLSDQLEDVSEREETKQQQP</sequence>
<keyword evidence="5" id="KW-1185">Reference proteome</keyword>
<proteinExistence type="predicted"/>
<evidence type="ECO:0000259" key="3">
    <source>
        <dbReference type="Pfam" id="PF03703"/>
    </source>
</evidence>
<dbReference type="RefSeq" id="WP_049953825.1">
    <property type="nucleotide sequence ID" value="NZ_CP007055.1"/>
</dbReference>
<dbReference type="Proteomes" id="UP000019024">
    <property type="component" value="Chromosome"/>
</dbReference>
<name>W0JTC7_9EURY</name>
<evidence type="ECO:0000256" key="1">
    <source>
        <dbReference type="SAM" id="MobiDB-lite"/>
    </source>
</evidence>
<keyword evidence="2" id="KW-0812">Transmembrane</keyword>
<protein>
    <submittedName>
        <fullName evidence="4">Membrane protein</fullName>
    </submittedName>
</protein>
<gene>
    <name evidence="4" type="ORF">HALLA_19015</name>
</gene>
<reference evidence="4 5" key="1">
    <citation type="submission" date="2014-01" db="EMBL/GenBank/DDBJ databases">
        <authorList>
            <consortium name="DOE Joint Genome Institute"/>
            <person name="Anderson I."/>
            <person name="Huntemann M."/>
            <person name="Han J."/>
            <person name="Chen A."/>
            <person name="Kyrpides N."/>
            <person name="Mavromatis K."/>
            <person name="Markowitz V."/>
            <person name="Palaniappan K."/>
            <person name="Ivanova N."/>
            <person name="Schaumberg A."/>
            <person name="Pati A."/>
            <person name="Liolios K."/>
            <person name="Nordberg H.P."/>
            <person name="Cantor M.N."/>
            <person name="Hua S.X."/>
            <person name="Woyke T."/>
        </authorList>
    </citation>
    <scope>NUCLEOTIDE SEQUENCE [LARGE SCALE GENOMIC DNA]</scope>
    <source>
        <strain evidence="4 5">XH-48</strain>
    </source>
</reference>
<dbReference type="OrthoDB" id="203544at2157"/>
<dbReference type="STRING" id="797299.HALLA_19015"/>
<dbReference type="KEGG" id="hlr:HALLA_19015"/>
<feature type="transmembrane region" description="Helical" evidence="2">
    <location>
        <begin position="27"/>
        <end position="49"/>
    </location>
</feature>
<feature type="region of interest" description="Disordered" evidence="1">
    <location>
        <begin position="141"/>
        <end position="175"/>
    </location>
</feature>
<organism evidence="4 5">
    <name type="scientific">Halostagnicola larsenii XH-48</name>
    <dbReference type="NCBI Taxonomy" id="797299"/>
    <lineage>
        <taxon>Archaea</taxon>
        <taxon>Methanobacteriati</taxon>
        <taxon>Methanobacteriota</taxon>
        <taxon>Stenosarchaea group</taxon>
        <taxon>Halobacteria</taxon>
        <taxon>Halobacteriales</taxon>
        <taxon>Natrialbaceae</taxon>
        <taxon>Halostagnicola</taxon>
    </lineage>
</organism>
<evidence type="ECO:0000313" key="5">
    <source>
        <dbReference type="Proteomes" id="UP000019024"/>
    </source>
</evidence>
<evidence type="ECO:0000313" key="4">
    <source>
        <dbReference type="EMBL" id="AHG00567.1"/>
    </source>
</evidence>
<evidence type="ECO:0000256" key="2">
    <source>
        <dbReference type="SAM" id="Phobius"/>
    </source>
</evidence>
<feature type="domain" description="YdbS-like PH" evidence="3">
    <location>
        <begin position="80"/>
        <end position="152"/>
    </location>
</feature>
<dbReference type="PATRIC" id="fig|797299.3.peg.2797"/>
<keyword evidence="2" id="KW-1133">Transmembrane helix</keyword>
<dbReference type="PANTHER" id="PTHR37938">
    <property type="entry name" value="BLL0215 PROTEIN"/>
    <property type="match status" value="1"/>
</dbReference>
<dbReference type="InterPro" id="IPR005182">
    <property type="entry name" value="YdbS-like_PH"/>
</dbReference>
<dbReference type="eggNOG" id="arCOG04619">
    <property type="taxonomic scope" value="Archaea"/>
</dbReference>
<dbReference type="Pfam" id="PF03703">
    <property type="entry name" value="bPH_2"/>
    <property type="match status" value="1"/>
</dbReference>
<feature type="transmembrane region" description="Helical" evidence="2">
    <location>
        <begin position="55"/>
        <end position="75"/>
    </location>
</feature>
<dbReference type="HOGENOM" id="CLU_093716_1_0_2"/>
<dbReference type="GeneID" id="25146487"/>